<dbReference type="STRING" id="1036611.A0A1L9P9R4"/>
<dbReference type="OrthoDB" id="66144at2759"/>
<evidence type="ECO:0000259" key="1">
    <source>
        <dbReference type="Pfam" id="PF08241"/>
    </source>
</evidence>
<dbReference type="PANTHER" id="PTHR43861:SF1">
    <property type="entry name" value="TRANS-ACONITATE 2-METHYLTRANSFERASE"/>
    <property type="match status" value="1"/>
</dbReference>
<dbReference type="Proteomes" id="UP000184073">
    <property type="component" value="Unassembled WGS sequence"/>
</dbReference>
<proteinExistence type="predicted"/>
<sequence>MPPSALYDDPTLYKAYEGLSLGDQVHVLHPEWTVMKDMVGNVQGLNVLDLGCGFGSFCRWASEQGAARVQGVDNSEKMLNKAQEINGGPGITYERADLGHIVLPQESFDVAFSSLTFHYIEHLGALVKQIHGSLRPGGRLVFSVQHPIWTAPDGATWQETSDGETFWPLRTYAEEGPRISKWIANGVQIHHRTINTFFSILRNTEFQIVDAAEWMMEPGSLPSGHQDYGKEAHRPFWFIISAKKK</sequence>
<feature type="domain" description="Methyltransferase type 11" evidence="1">
    <location>
        <begin position="48"/>
        <end position="142"/>
    </location>
</feature>
<organism evidence="2 3">
    <name type="scientific">Aspergillus versicolor CBS 583.65</name>
    <dbReference type="NCBI Taxonomy" id="1036611"/>
    <lineage>
        <taxon>Eukaryota</taxon>
        <taxon>Fungi</taxon>
        <taxon>Dikarya</taxon>
        <taxon>Ascomycota</taxon>
        <taxon>Pezizomycotina</taxon>
        <taxon>Eurotiomycetes</taxon>
        <taxon>Eurotiomycetidae</taxon>
        <taxon>Eurotiales</taxon>
        <taxon>Aspergillaceae</taxon>
        <taxon>Aspergillus</taxon>
        <taxon>Aspergillus subgen. Nidulantes</taxon>
    </lineage>
</organism>
<dbReference type="CDD" id="cd02440">
    <property type="entry name" value="AdoMet_MTases"/>
    <property type="match status" value="1"/>
</dbReference>
<protein>
    <recommendedName>
        <fullName evidence="1">Methyltransferase type 11 domain-containing protein</fullName>
    </recommendedName>
</protein>
<accession>A0A1L9P9R4</accession>
<evidence type="ECO:0000313" key="2">
    <source>
        <dbReference type="EMBL" id="OJI98280.1"/>
    </source>
</evidence>
<name>A0A1L9P9R4_ASPVE</name>
<keyword evidence="3" id="KW-1185">Reference proteome</keyword>
<dbReference type="EMBL" id="KV878126">
    <property type="protein sequence ID" value="OJI98280.1"/>
    <property type="molecule type" value="Genomic_DNA"/>
</dbReference>
<dbReference type="AlphaFoldDB" id="A0A1L9P9R4"/>
<dbReference type="Gene3D" id="3.40.50.150">
    <property type="entry name" value="Vaccinia Virus protein VP39"/>
    <property type="match status" value="1"/>
</dbReference>
<dbReference type="RefSeq" id="XP_040664043.1">
    <property type="nucleotide sequence ID" value="XM_040811561.1"/>
</dbReference>
<dbReference type="PANTHER" id="PTHR43861">
    <property type="entry name" value="TRANS-ACONITATE 2-METHYLTRANSFERASE-RELATED"/>
    <property type="match status" value="1"/>
</dbReference>
<evidence type="ECO:0000313" key="3">
    <source>
        <dbReference type="Proteomes" id="UP000184073"/>
    </source>
</evidence>
<dbReference type="SUPFAM" id="SSF53335">
    <property type="entry name" value="S-adenosyl-L-methionine-dependent methyltransferases"/>
    <property type="match status" value="1"/>
</dbReference>
<dbReference type="Pfam" id="PF08241">
    <property type="entry name" value="Methyltransf_11"/>
    <property type="match status" value="1"/>
</dbReference>
<dbReference type="VEuPathDB" id="FungiDB:ASPVEDRAFT_37721"/>
<dbReference type="InterPro" id="IPR013216">
    <property type="entry name" value="Methyltransf_11"/>
</dbReference>
<reference evidence="3" key="1">
    <citation type="journal article" date="2017" name="Genome Biol.">
        <title>Comparative genomics reveals high biological diversity and specific adaptations in the industrially and medically important fungal genus Aspergillus.</title>
        <authorList>
            <person name="de Vries R.P."/>
            <person name="Riley R."/>
            <person name="Wiebenga A."/>
            <person name="Aguilar-Osorio G."/>
            <person name="Amillis S."/>
            <person name="Uchima C.A."/>
            <person name="Anderluh G."/>
            <person name="Asadollahi M."/>
            <person name="Askin M."/>
            <person name="Barry K."/>
            <person name="Battaglia E."/>
            <person name="Bayram O."/>
            <person name="Benocci T."/>
            <person name="Braus-Stromeyer S.A."/>
            <person name="Caldana C."/>
            <person name="Canovas D."/>
            <person name="Cerqueira G.C."/>
            <person name="Chen F."/>
            <person name="Chen W."/>
            <person name="Choi C."/>
            <person name="Clum A."/>
            <person name="Dos Santos R.A."/>
            <person name="Damasio A.R."/>
            <person name="Diallinas G."/>
            <person name="Emri T."/>
            <person name="Fekete E."/>
            <person name="Flipphi M."/>
            <person name="Freyberg S."/>
            <person name="Gallo A."/>
            <person name="Gournas C."/>
            <person name="Habgood R."/>
            <person name="Hainaut M."/>
            <person name="Harispe M.L."/>
            <person name="Henrissat B."/>
            <person name="Hilden K.S."/>
            <person name="Hope R."/>
            <person name="Hossain A."/>
            <person name="Karabika E."/>
            <person name="Karaffa L."/>
            <person name="Karanyi Z."/>
            <person name="Krasevec N."/>
            <person name="Kuo A."/>
            <person name="Kusch H."/>
            <person name="LaButti K."/>
            <person name="Lagendijk E.L."/>
            <person name="Lapidus A."/>
            <person name="Levasseur A."/>
            <person name="Lindquist E."/>
            <person name="Lipzen A."/>
            <person name="Logrieco A.F."/>
            <person name="MacCabe A."/>
            <person name="Maekelae M.R."/>
            <person name="Malavazi I."/>
            <person name="Melin P."/>
            <person name="Meyer V."/>
            <person name="Mielnichuk N."/>
            <person name="Miskei M."/>
            <person name="Molnar A.P."/>
            <person name="Mule G."/>
            <person name="Ngan C.Y."/>
            <person name="Orejas M."/>
            <person name="Orosz E."/>
            <person name="Ouedraogo J.P."/>
            <person name="Overkamp K.M."/>
            <person name="Park H.-S."/>
            <person name="Perrone G."/>
            <person name="Piumi F."/>
            <person name="Punt P.J."/>
            <person name="Ram A.F."/>
            <person name="Ramon A."/>
            <person name="Rauscher S."/>
            <person name="Record E."/>
            <person name="Riano-Pachon D.M."/>
            <person name="Robert V."/>
            <person name="Roehrig J."/>
            <person name="Ruller R."/>
            <person name="Salamov A."/>
            <person name="Salih N.S."/>
            <person name="Samson R.A."/>
            <person name="Sandor E."/>
            <person name="Sanguinetti M."/>
            <person name="Schuetze T."/>
            <person name="Sepcic K."/>
            <person name="Shelest E."/>
            <person name="Sherlock G."/>
            <person name="Sophianopoulou V."/>
            <person name="Squina F.M."/>
            <person name="Sun H."/>
            <person name="Susca A."/>
            <person name="Todd R.B."/>
            <person name="Tsang A."/>
            <person name="Unkles S.E."/>
            <person name="van de Wiele N."/>
            <person name="van Rossen-Uffink D."/>
            <person name="Oliveira J.V."/>
            <person name="Vesth T.C."/>
            <person name="Visser J."/>
            <person name="Yu J.-H."/>
            <person name="Zhou M."/>
            <person name="Andersen M.R."/>
            <person name="Archer D.B."/>
            <person name="Baker S.E."/>
            <person name="Benoit I."/>
            <person name="Brakhage A.A."/>
            <person name="Braus G.H."/>
            <person name="Fischer R."/>
            <person name="Frisvad J.C."/>
            <person name="Goldman G.H."/>
            <person name="Houbraken J."/>
            <person name="Oakley B."/>
            <person name="Pocsi I."/>
            <person name="Scazzocchio C."/>
            <person name="Seiboth B."/>
            <person name="vanKuyk P.A."/>
            <person name="Wortman J."/>
            <person name="Dyer P.S."/>
            <person name="Grigoriev I.V."/>
        </authorList>
    </citation>
    <scope>NUCLEOTIDE SEQUENCE [LARGE SCALE GENOMIC DNA]</scope>
    <source>
        <strain evidence="3">CBS 583.65</strain>
    </source>
</reference>
<dbReference type="GO" id="GO:0008757">
    <property type="term" value="F:S-adenosylmethionine-dependent methyltransferase activity"/>
    <property type="evidence" value="ECO:0007669"/>
    <property type="project" value="InterPro"/>
</dbReference>
<dbReference type="InterPro" id="IPR029063">
    <property type="entry name" value="SAM-dependent_MTases_sf"/>
</dbReference>
<dbReference type="GeneID" id="63727072"/>
<gene>
    <name evidence="2" type="ORF">ASPVEDRAFT_37721</name>
</gene>